<keyword evidence="4 10" id="KW-0575">Peroxidase</keyword>
<keyword evidence="5 10" id="KW-0349">Heme</keyword>
<evidence type="ECO:0000256" key="7">
    <source>
        <dbReference type="ARBA" id="ARBA00023002"/>
    </source>
</evidence>
<dbReference type="PANTHER" id="PTHR42821">
    <property type="entry name" value="CATALASE"/>
    <property type="match status" value="1"/>
</dbReference>
<dbReference type="GO" id="GO:0006979">
    <property type="term" value="P:response to oxidative stress"/>
    <property type="evidence" value="ECO:0007669"/>
    <property type="project" value="InterPro"/>
</dbReference>
<dbReference type="Gene3D" id="3.40.50.880">
    <property type="match status" value="1"/>
</dbReference>
<gene>
    <name evidence="18" type="ORF">CC86DRAFT_447935</name>
</gene>
<evidence type="ECO:0000259" key="17">
    <source>
        <dbReference type="SMART" id="SM01060"/>
    </source>
</evidence>
<evidence type="ECO:0000256" key="13">
    <source>
        <dbReference type="RuleBase" id="RU000498"/>
    </source>
</evidence>
<dbReference type="PROSITE" id="PS51402">
    <property type="entry name" value="CATALASE_3"/>
    <property type="match status" value="1"/>
</dbReference>
<evidence type="ECO:0000256" key="1">
    <source>
        <dbReference type="ARBA" id="ARBA00001971"/>
    </source>
</evidence>
<dbReference type="Pfam" id="PF06628">
    <property type="entry name" value="Catalase-rel"/>
    <property type="match status" value="1"/>
</dbReference>
<evidence type="ECO:0000256" key="2">
    <source>
        <dbReference type="ARBA" id="ARBA00005329"/>
    </source>
</evidence>
<evidence type="ECO:0000256" key="10">
    <source>
        <dbReference type="PIRNR" id="PIRNR038927"/>
    </source>
</evidence>
<dbReference type="InterPro" id="IPR043156">
    <property type="entry name" value="Catalase_clade2_helical"/>
</dbReference>
<dbReference type="EC" id="1.11.1.6" evidence="3 10"/>
<dbReference type="InterPro" id="IPR010582">
    <property type="entry name" value="Catalase_immune_responsive"/>
</dbReference>
<dbReference type="SUPFAM" id="SSF56634">
    <property type="entry name" value="Heme-dependent catalase-like"/>
    <property type="match status" value="1"/>
</dbReference>
<comment type="similarity">
    <text evidence="2 10 13">Belongs to the catalase family.</text>
</comment>
<dbReference type="AlphaFoldDB" id="A0A6A6ZQ58"/>
<dbReference type="Pfam" id="PF18011">
    <property type="entry name" value="Catalase_C"/>
    <property type="match status" value="1"/>
</dbReference>
<dbReference type="GO" id="GO:0005829">
    <property type="term" value="C:cytosol"/>
    <property type="evidence" value="ECO:0007669"/>
    <property type="project" value="TreeGrafter"/>
</dbReference>
<dbReference type="PROSITE" id="PS00437">
    <property type="entry name" value="CATALASE_1"/>
    <property type="match status" value="1"/>
</dbReference>
<proteinExistence type="inferred from homology"/>
<feature type="active site" evidence="11">
    <location>
        <position position="149"/>
    </location>
</feature>
<dbReference type="GO" id="GO:0042744">
    <property type="term" value="P:hydrogen peroxide catabolic process"/>
    <property type="evidence" value="ECO:0007669"/>
    <property type="project" value="UniProtKB-UniRule"/>
</dbReference>
<evidence type="ECO:0000256" key="5">
    <source>
        <dbReference type="ARBA" id="ARBA00022617"/>
    </source>
</evidence>
<feature type="signal peptide" evidence="16">
    <location>
        <begin position="1"/>
        <end position="20"/>
    </location>
</feature>
<evidence type="ECO:0000256" key="3">
    <source>
        <dbReference type="ARBA" id="ARBA00012314"/>
    </source>
</evidence>
<reference evidence="18" key="1">
    <citation type="journal article" date="2020" name="Stud. Mycol.">
        <title>101 Dothideomycetes genomes: a test case for predicting lifestyles and emergence of pathogens.</title>
        <authorList>
            <person name="Haridas S."/>
            <person name="Albert R."/>
            <person name="Binder M."/>
            <person name="Bloem J."/>
            <person name="Labutti K."/>
            <person name="Salamov A."/>
            <person name="Andreopoulos B."/>
            <person name="Baker S."/>
            <person name="Barry K."/>
            <person name="Bills G."/>
            <person name="Bluhm B."/>
            <person name="Cannon C."/>
            <person name="Castanera R."/>
            <person name="Culley D."/>
            <person name="Daum C."/>
            <person name="Ezra D."/>
            <person name="Gonzalez J."/>
            <person name="Henrissat B."/>
            <person name="Kuo A."/>
            <person name="Liang C."/>
            <person name="Lipzen A."/>
            <person name="Lutzoni F."/>
            <person name="Magnuson J."/>
            <person name="Mondo S."/>
            <person name="Nolan M."/>
            <person name="Ohm R."/>
            <person name="Pangilinan J."/>
            <person name="Park H.-J."/>
            <person name="Ramirez L."/>
            <person name="Alfaro M."/>
            <person name="Sun H."/>
            <person name="Tritt A."/>
            <person name="Yoshinaga Y."/>
            <person name="Zwiers L.-H."/>
            <person name="Turgeon B."/>
            <person name="Goodwin S."/>
            <person name="Spatafora J."/>
            <person name="Crous P."/>
            <person name="Grigoriev I."/>
        </authorList>
    </citation>
    <scope>NUCLEOTIDE SEQUENCE</scope>
    <source>
        <strain evidence="18">CBS 113818</strain>
    </source>
</reference>
<dbReference type="SMART" id="SM01060">
    <property type="entry name" value="Catalase"/>
    <property type="match status" value="1"/>
</dbReference>
<evidence type="ECO:0000256" key="16">
    <source>
        <dbReference type="SAM" id="SignalP"/>
    </source>
</evidence>
<accession>A0A6A6ZQ58</accession>
<dbReference type="InterPro" id="IPR002226">
    <property type="entry name" value="Catalase_haem_BS"/>
</dbReference>
<dbReference type="GO" id="GO:0046872">
    <property type="term" value="F:metal ion binding"/>
    <property type="evidence" value="ECO:0007669"/>
    <property type="project" value="UniProtKB-KW"/>
</dbReference>
<dbReference type="Gene3D" id="1.20.1370.20">
    <property type="match status" value="1"/>
</dbReference>
<evidence type="ECO:0000256" key="15">
    <source>
        <dbReference type="SAM" id="MobiDB-lite"/>
    </source>
</evidence>
<evidence type="ECO:0000256" key="11">
    <source>
        <dbReference type="PIRSR" id="PIRSR038927-1"/>
    </source>
</evidence>
<organism evidence="18 19">
    <name type="scientific">Ophiobolus disseminans</name>
    <dbReference type="NCBI Taxonomy" id="1469910"/>
    <lineage>
        <taxon>Eukaryota</taxon>
        <taxon>Fungi</taxon>
        <taxon>Dikarya</taxon>
        <taxon>Ascomycota</taxon>
        <taxon>Pezizomycotina</taxon>
        <taxon>Dothideomycetes</taxon>
        <taxon>Pleosporomycetidae</taxon>
        <taxon>Pleosporales</taxon>
        <taxon>Pleosporineae</taxon>
        <taxon>Phaeosphaeriaceae</taxon>
        <taxon>Ophiobolus</taxon>
    </lineage>
</organism>
<dbReference type="Gene3D" id="2.40.180.10">
    <property type="entry name" value="Catalase core domain"/>
    <property type="match status" value="1"/>
</dbReference>
<dbReference type="InterPro" id="IPR011614">
    <property type="entry name" value="Catalase_core"/>
</dbReference>
<feature type="chain" id="PRO_5025397390" description="Catalase" evidence="16">
    <location>
        <begin position="21"/>
        <end position="708"/>
    </location>
</feature>
<dbReference type="InterPro" id="IPR024708">
    <property type="entry name" value="Catalase_AS"/>
</dbReference>
<feature type="active site" evidence="11">
    <location>
        <position position="92"/>
    </location>
</feature>
<dbReference type="Proteomes" id="UP000799424">
    <property type="component" value="Unassembled WGS sequence"/>
</dbReference>
<dbReference type="InterPro" id="IPR024712">
    <property type="entry name" value="Catalase_clade2"/>
</dbReference>
<dbReference type="PROSITE" id="PS00438">
    <property type="entry name" value="CATALASE_2"/>
    <property type="match status" value="1"/>
</dbReference>
<evidence type="ECO:0000256" key="14">
    <source>
        <dbReference type="RuleBase" id="RU004142"/>
    </source>
</evidence>
<dbReference type="EMBL" id="MU006233">
    <property type="protein sequence ID" value="KAF2822749.1"/>
    <property type="molecule type" value="Genomic_DNA"/>
</dbReference>
<feature type="binding site" description="axial binding residue" evidence="12">
    <location>
        <position position="362"/>
    </location>
    <ligand>
        <name>heme</name>
        <dbReference type="ChEBI" id="CHEBI:30413"/>
    </ligand>
    <ligandPart>
        <name>Fe</name>
        <dbReference type="ChEBI" id="CHEBI:18248"/>
    </ligandPart>
</feature>
<dbReference type="PANTHER" id="PTHR42821:SF3">
    <property type="entry name" value="CATALASE B"/>
    <property type="match status" value="1"/>
</dbReference>
<dbReference type="InterPro" id="IPR041399">
    <property type="entry name" value="Catalase_large_C"/>
</dbReference>
<evidence type="ECO:0000256" key="12">
    <source>
        <dbReference type="PIRSR" id="PIRSR038927-2"/>
    </source>
</evidence>
<evidence type="ECO:0000256" key="4">
    <source>
        <dbReference type="ARBA" id="ARBA00022559"/>
    </source>
</evidence>
<sequence>MVWPPLVLATAAACAQLALSACPYMDHESSNSTTHHPHMRRTEAATTPTTSTNEFLAYLGAGERGPILLEDSIFREKIMHFDHERVPERAVHARGAGAHGVFTSFGDRSNITGASFLNRAGKETPVFARFSTVAGRFYTDEGNFDIVGNNIPVFFIQDAIKFPDLIHAVKPRQDNEIPQAATAHDSAWDFFSQQPSSMHTLFWAMSGHGTVRSYRHMDGWGVHTFRLVTDDGKTKLVKFQFRTLQGLASRLWEEQQATAGKNADADRQDLHVQTKQANAASQFEAQIMDEEDQLRFGFDLLDPTKIVPEDIVPFTPLGKLTLNRNPRNYFAETEQIMYQVGHVVRGMDLTDDPLLQGRLFSYLDTQLNRYNGPNFEQIPINQPRVPVHTNTRDGAAQIYIPLNVAAYSPNTLNAGSPKQANKTWGCGFFTAPNRSTGGRLVRALSPTFANAWSQPRLFFNSLLPAEQQFVVNAMRFETSQLTSEVVKNNVIIQLNRVSHDVAVRVAQALDMTAPPADDTFYHENTTIGVSVFRDKLLKLDGLKVGYLTSTTTLSGTASALKSTLSDVKVKLSVVAERLGDGIDQTYSATFAGQFDAIVVDGDANALFAPAGNQAHADSTMPCYGRNATRVTTLYPTGRPLQILQDGYHWGKAVAVAGSSDVIFGAAGIEAGSPGVYHFDDKSNAGMIAKVIAEGLHGFRFLDRHPLDE</sequence>
<evidence type="ECO:0000256" key="6">
    <source>
        <dbReference type="ARBA" id="ARBA00022723"/>
    </source>
</evidence>
<dbReference type="InterPro" id="IPR029062">
    <property type="entry name" value="Class_I_gatase-like"/>
</dbReference>
<comment type="function">
    <text evidence="10">Occurs in almost all aerobically respiring organisms and serves to protect cells from the toxic effects of hydrogen peroxide.</text>
</comment>
<feature type="domain" description="Catalase core" evidence="17">
    <location>
        <begin position="42"/>
        <end position="416"/>
    </location>
</feature>
<evidence type="ECO:0000256" key="8">
    <source>
        <dbReference type="ARBA" id="ARBA00023004"/>
    </source>
</evidence>
<evidence type="ECO:0000313" key="18">
    <source>
        <dbReference type="EMBL" id="KAF2822749.1"/>
    </source>
</evidence>
<dbReference type="Pfam" id="PF00199">
    <property type="entry name" value="Catalase"/>
    <property type="match status" value="1"/>
</dbReference>
<keyword evidence="6 10" id="KW-0479">Metal-binding</keyword>
<dbReference type="PRINTS" id="PR00067">
    <property type="entry name" value="CATALASE"/>
</dbReference>
<dbReference type="OrthoDB" id="6880011at2759"/>
<comment type="cofactor">
    <cofactor evidence="1 10 12">
        <name>heme</name>
        <dbReference type="ChEBI" id="CHEBI:30413"/>
    </cofactor>
</comment>
<keyword evidence="7 10" id="KW-0560">Oxidoreductase</keyword>
<comment type="catalytic activity">
    <reaction evidence="10 13">
        <text>2 H2O2 = O2 + 2 H2O</text>
        <dbReference type="Rhea" id="RHEA:20309"/>
        <dbReference type="ChEBI" id="CHEBI:15377"/>
        <dbReference type="ChEBI" id="CHEBI:15379"/>
        <dbReference type="ChEBI" id="CHEBI:16240"/>
        <dbReference type="EC" id="1.11.1.6"/>
    </reaction>
</comment>
<dbReference type="InterPro" id="IPR018028">
    <property type="entry name" value="Catalase"/>
</dbReference>
<dbReference type="GO" id="GO:0020037">
    <property type="term" value="F:heme binding"/>
    <property type="evidence" value="ECO:0007669"/>
    <property type="project" value="UniProtKB-UniRule"/>
</dbReference>
<protein>
    <recommendedName>
        <fullName evidence="3 10">Catalase</fullName>
        <ecNumber evidence="3 10">1.11.1.6</ecNumber>
    </recommendedName>
</protein>
<keyword evidence="8 10" id="KW-0408">Iron</keyword>
<keyword evidence="19" id="KW-1185">Reference proteome</keyword>
<keyword evidence="9 10" id="KW-0376">Hydrogen peroxide</keyword>
<evidence type="ECO:0000313" key="19">
    <source>
        <dbReference type="Proteomes" id="UP000799424"/>
    </source>
</evidence>
<feature type="region of interest" description="Disordered" evidence="15">
    <location>
        <begin position="27"/>
        <end position="47"/>
    </location>
</feature>
<name>A0A6A6ZQ58_9PLEO</name>
<comment type="function">
    <text evidence="14">Catalyzes the degradation of hydrogen peroxide (H(2)O(2)) generated by peroxisomal oxidases to water and oxygen, thereby protecting cells from the toxic effects of hydrogen peroxide.</text>
</comment>
<dbReference type="InterPro" id="IPR020835">
    <property type="entry name" value="Catalase_sf"/>
</dbReference>
<keyword evidence="16" id="KW-0732">Signal</keyword>
<evidence type="ECO:0000256" key="9">
    <source>
        <dbReference type="ARBA" id="ARBA00023324"/>
    </source>
</evidence>
<dbReference type="PIRSF" id="PIRSF038927">
    <property type="entry name" value="Catalase_clade2"/>
    <property type="match status" value="1"/>
</dbReference>
<dbReference type="GO" id="GO:0004096">
    <property type="term" value="F:catalase activity"/>
    <property type="evidence" value="ECO:0007669"/>
    <property type="project" value="UniProtKB-UniRule"/>
</dbReference>